<proteinExistence type="predicted"/>
<gene>
    <name evidence="1" type="ORF">MNBD_IGNAVI01-2033</name>
</gene>
<sequence length="51" mass="5916">MRMDFVCLKPDPCTSCDQNNISESGGWKLDKIVDTGIIEEWNESHWEETVQ</sequence>
<protein>
    <submittedName>
        <fullName evidence="1">Uncharacterized protein</fullName>
    </submittedName>
</protein>
<accession>A0A3B1C412</accession>
<dbReference type="AlphaFoldDB" id="A0A3B1C412"/>
<reference evidence="1" key="1">
    <citation type="submission" date="2018-06" db="EMBL/GenBank/DDBJ databases">
        <authorList>
            <person name="Zhirakovskaya E."/>
        </authorList>
    </citation>
    <scope>NUCLEOTIDE SEQUENCE</scope>
</reference>
<dbReference type="EMBL" id="UOGD01000081">
    <property type="protein sequence ID" value="VAX17610.1"/>
    <property type="molecule type" value="Genomic_DNA"/>
</dbReference>
<name>A0A3B1C412_9ZZZZ</name>
<evidence type="ECO:0000313" key="1">
    <source>
        <dbReference type="EMBL" id="VAX17610.1"/>
    </source>
</evidence>
<organism evidence="1">
    <name type="scientific">hydrothermal vent metagenome</name>
    <dbReference type="NCBI Taxonomy" id="652676"/>
    <lineage>
        <taxon>unclassified sequences</taxon>
        <taxon>metagenomes</taxon>
        <taxon>ecological metagenomes</taxon>
    </lineage>
</organism>